<gene>
    <name evidence="1" type="ORF">PISMIDRAFT_681268</name>
</gene>
<reference evidence="1 2" key="1">
    <citation type="submission" date="2014-04" db="EMBL/GenBank/DDBJ databases">
        <authorList>
            <consortium name="DOE Joint Genome Institute"/>
            <person name="Kuo A."/>
            <person name="Kohler A."/>
            <person name="Costa M.D."/>
            <person name="Nagy L.G."/>
            <person name="Floudas D."/>
            <person name="Copeland A."/>
            <person name="Barry K.W."/>
            <person name="Cichocki N."/>
            <person name="Veneault-Fourrey C."/>
            <person name="LaButti K."/>
            <person name="Lindquist E.A."/>
            <person name="Lipzen A."/>
            <person name="Lundell T."/>
            <person name="Morin E."/>
            <person name="Murat C."/>
            <person name="Sun H."/>
            <person name="Tunlid A."/>
            <person name="Henrissat B."/>
            <person name="Grigoriev I.V."/>
            <person name="Hibbett D.S."/>
            <person name="Martin F."/>
            <person name="Nordberg H.P."/>
            <person name="Cantor M.N."/>
            <person name="Hua S.X."/>
        </authorList>
    </citation>
    <scope>NUCLEOTIDE SEQUENCE [LARGE SCALE GENOMIC DNA]</scope>
    <source>
        <strain evidence="1 2">441</strain>
    </source>
</reference>
<protein>
    <submittedName>
        <fullName evidence="1">Uncharacterized protein</fullName>
    </submittedName>
</protein>
<dbReference type="AlphaFoldDB" id="A0A0C9ZFY2"/>
<sequence>MPPPTPSPRHYSTGSSTFFITSLRDLGMSSHLFPSSSLIIYVQWTVSCNRLSSTCS</sequence>
<keyword evidence="2" id="KW-1185">Reference proteome</keyword>
<dbReference type="EMBL" id="KN833752">
    <property type="protein sequence ID" value="KIK21357.1"/>
    <property type="molecule type" value="Genomic_DNA"/>
</dbReference>
<evidence type="ECO:0000313" key="2">
    <source>
        <dbReference type="Proteomes" id="UP000054018"/>
    </source>
</evidence>
<proteinExistence type="predicted"/>
<dbReference type="HOGENOM" id="CLU_3020010_0_0_1"/>
<feature type="non-terminal residue" evidence="1">
    <location>
        <position position="56"/>
    </location>
</feature>
<accession>A0A0C9ZFY2</accession>
<organism evidence="1 2">
    <name type="scientific">Pisolithus microcarpus 441</name>
    <dbReference type="NCBI Taxonomy" id="765257"/>
    <lineage>
        <taxon>Eukaryota</taxon>
        <taxon>Fungi</taxon>
        <taxon>Dikarya</taxon>
        <taxon>Basidiomycota</taxon>
        <taxon>Agaricomycotina</taxon>
        <taxon>Agaricomycetes</taxon>
        <taxon>Agaricomycetidae</taxon>
        <taxon>Boletales</taxon>
        <taxon>Sclerodermatineae</taxon>
        <taxon>Pisolithaceae</taxon>
        <taxon>Pisolithus</taxon>
    </lineage>
</organism>
<name>A0A0C9ZFY2_9AGAM</name>
<reference evidence="2" key="2">
    <citation type="submission" date="2015-01" db="EMBL/GenBank/DDBJ databases">
        <title>Evolutionary Origins and Diversification of the Mycorrhizal Mutualists.</title>
        <authorList>
            <consortium name="DOE Joint Genome Institute"/>
            <consortium name="Mycorrhizal Genomics Consortium"/>
            <person name="Kohler A."/>
            <person name="Kuo A."/>
            <person name="Nagy L.G."/>
            <person name="Floudas D."/>
            <person name="Copeland A."/>
            <person name="Barry K.W."/>
            <person name="Cichocki N."/>
            <person name="Veneault-Fourrey C."/>
            <person name="LaButti K."/>
            <person name="Lindquist E.A."/>
            <person name="Lipzen A."/>
            <person name="Lundell T."/>
            <person name="Morin E."/>
            <person name="Murat C."/>
            <person name="Riley R."/>
            <person name="Ohm R."/>
            <person name="Sun H."/>
            <person name="Tunlid A."/>
            <person name="Henrissat B."/>
            <person name="Grigoriev I.V."/>
            <person name="Hibbett D.S."/>
            <person name="Martin F."/>
        </authorList>
    </citation>
    <scope>NUCLEOTIDE SEQUENCE [LARGE SCALE GENOMIC DNA]</scope>
    <source>
        <strain evidence="2">441</strain>
    </source>
</reference>
<dbReference type="Proteomes" id="UP000054018">
    <property type="component" value="Unassembled WGS sequence"/>
</dbReference>
<evidence type="ECO:0000313" key="1">
    <source>
        <dbReference type="EMBL" id="KIK21357.1"/>
    </source>
</evidence>